<proteinExistence type="predicted"/>
<dbReference type="AlphaFoldDB" id="M1WZL8"/>
<keyword evidence="2" id="KW-1185">Reference proteome</keyword>
<reference evidence="2" key="2">
    <citation type="submission" date="2016-01" db="EMBL/GenBank/DDBJ databases">
        <title>Diatom-associated endosymboitic cyanobacterium lacks core nitrogen metabolism enzymes.</title>
        <authorList>
            <person name="Hilton J.A."/>
            <person name="Foster R.A."/>
            <person name="Tripp H.J."/>
            <person name="Carter B.J."/>
            <person name="Zehr J.P."/>
            <person name="Villareal T.A."/>
        </authorList>
    </citation>
    <scope>NUCLEOTIDE SEQUENCE [LARGE SCALE GENOMIC DNA]</scope>
    <source>
        <strain evidence="2">HH01</strain>
    </source>
</reference>
<evidence type="ECO:0000313" key="2">
    <source>
        <dbReference type="Proteomes" id="UP000053051"/>
    </source>
</evidence>
<protein>
    <submittedName>
        <fullName evidence="1">Uncharacterized protein</fullName>
    </submittedName>
</protein>
<dbReference type="Proteomes" id="UP000053051">
    <property type="component" value="Unassembled WGS sequence"/>
</dbReference>
<sequence length="42" mass="4763">MPFHKRMQELIFGKVALELYEEKMAGTALSKMIPNPEIQGGK</sequence>
<reference evidence="1 2" key="1">
    <citation type="submission" date="2012-05" db="EMBL/GenBank/DDBJ databases">
        <authorList>
            <person name="Hilton J."/>
        </authorList>
    </citation>
    <scope>NUCLEOTIDE SEQUENCE [LARGE SCALE GENOMIC DNA]</scope>
    <source>
        <strain evidence="1 2">HH01</strain>
    </source>
</reference>
<evidence type="ECO:0000313" key="1">
    <source>
        <dbReference type="EMBL" id="CCH66928.1"/>
    </source>
</evidence>
<dbReference type="EMBL" id="CAIY01000029">
    <property type="protein sequence ID" value="CCH66928.1"/>
    <property type="molecule type" value="Genomic_DNA"/>
</dbReference>
<organism evidence="1 2">
    <name type="scientific">Richelia intracellularis HH01</name>
    <dbReference type="NCBI Taxonomy" id="1165094"/>
    <lineage>
        <taxon>Bacteria</taxon>
        <taxon>Bacillati</taxon>
        <taxon>Cyanobacteriota</taxon>
        <taxon>Cyanophyceae</taxon>
        <taxon>Nostocales</taxon>
        <taxon>Nostocaceae</taxon>
        <taxon>Richelia</taxon>
    </lineage>
</organism>
<gene>
    <name evidence="1" type="ORF">RINTHH_7730</name>
</gene>
<comment type="caution">
    <text evidence="1">The sequence shown here is derived from an EMBL/GenBank/DDBJ whole genome shotgun (WGS) entry which is preliminary data.</text>
</comment>
<accession>M1WZL8</accession>
<name>M1WZL8_9NOST</name>